<keyword evidence="18" id="KW-1185">Reference proteome</keyword>
<feature type="compositionally biased region" description="Low complexity" evidence="14">
    <location>
        <begin position="472"/>
        <end position="492"/>
    </location>
</feature>
<dbReference type="GO" id="GO:0017022">
    <property type="term" value="F:myosin binding"/>
    <property type="evidence" value="ECO:0007669"/>
    <property type="project" value="InterPro"/>
</dbReference>
<evidence type="ECO:0000256" key="7">
    <source>
        <dbReference type="ARBA" id="ARBA00022692"/>
    </source>
</evidence>
<dbReference type="Pfam" id="PF12632">
    <property type="entry name" value="Vezatin"/>
    <property type="match status" value="1"/>
</dbReference>
<evidence type="ECO:0000256" key="15">
    <source>
        <dbReference type="SAM" id="Phobius"/>
    </source>
</evidence>
<evidence type="ECO:0000259" key="16">
    <source>
        <dbReference type="Pfam" id="PF12632"/>
    </source>
</evidence>
<dbReference type="GeneID" id="27698670"/>
<organism evidence="17 18">
    <name type="scientific">Cladophialophora bantiana (strain ATCC 10958 / CBS 173.52 / CDC B-1940 / NIH 8579)</name>
    <name type="common">Xylohypha bantiana</name>
    <dbReference type="NCBI Taxonomy" id="1442370"/>
    <lineage>
        <taxon>Eukaryota</taxon>
        <taxon>Fungi</taxon>
        <taxon>Dikarya</taxon>
        <taxon>Ascomycota</taxon>
        <taxon>Pezizomycotina</taxon>
        <taxon>Eurotiomycetes</taxon>
        <taxon>Chaetothyriomycetidae</taxon>
        <taxon>Chaetothyriales</taxon>
        <taxon>Herpotrichiellaceae</taxon>
        <taxon>Cladophialophora</taxon>
    </lineage>
</organism>
<dbReference type="EMBL" id="KN846987">
    <property type="protein sequence ID" value="KIW93137.1"/>
    <property type="molecule type" value="Genomic_DNA"/>
</dbReference>
<feature type="transmembrane region" description="Helical" evidence="15">
    <location>
        <begin position="104"/>
        <end position="123"/>
    </location>
</feature>
<dbReference type="RefSeq" id="XP_016619806.1">
    <property type="nucleotide sequence ID" value="XM_016763482.1"/>
</dbReference>
<evidence type="ECO:0000256" key="11">
    <source>
        <dbReference type="ARBA" id="ARBA00023136"/>
    </source>
</evidence>
<dbReference type="Proteomes" id="UP000053789">
    <property type="component" value="Unassembled WGS sequence"/>
</dbReference>
<evidence type="ECO:0000256" key="9">
    <source>
        <dbReference type="ARBA" id="ARBA00022989"/>
    </source>
</evidence>
<name>A0A0D2G377_CLAB1</name>
<feature type="coiled-coil region" evidence="13">
    <location>
        <begin position="398"/>
        <end position="425"/>
    </location>
</feature>
<keyword evidence="7 15" id="KW-0812">Transmembrane</keyword>
<evidence type="ECO:0000313" key="17">
    <source>
        <dbReference type="EMBL" id="KIW93137.1"/>
    </source>
</evidence>
<evidence type="ECO:0000256" key="13">
    <source>
        <dbReference type="SAM" id="Coils"/>
    </source>
</evidence>
<keyword evidence="6" id="KW-1003">Cell membrane</keyword>
<dbReference type="VEuPathDB" id="FungiDB:Z519_05742"/>
<evidence type="ECO:0000256" key="5">
    <source>
        <dbReference type="ARBA" id="ARBA00018125"/>
    </source>
</evidence>
<evidence type="ECO:0000256" key="8">
    <source>
        <dbReference type="ARBA" id="ARBA00022949"/>
    </source>
</evidence>
<evidence type="ECO:0000256" key="2">
    <source>
        <dbReference type="ARBA" id="ARBA00004536"/>
    </source>
</evidence>
<evidence type="ECO:0000256" key="12">
    <source>
        <dbReference type="ARBA" id="ARBA00023242"/>
    </source>
</evidence>
<dbReference type="InterPro" id="IPR026859">
    <property type="entry name" value="Myosin-bd"/>
</dbReference>
<dbReference type="GO" id="GO:0005634">
    <property type="term" value="C:nucleus"/>
    <property type="evidence" value="ECO:0007669"/>
    <property type="project" value="UniProtKB-SubCell"/>
</dbReference>
<evidence type="ECO:0000313" key="18">
    <source>
        <dbReference type="Proteomes" id="UP000053789"/>
    </source>
</evidence>
<evidence type="ECO:0000256" key="10">
    <source>
        <dbReference type="ARBA" id="ARBA00023054"/>
    </source>
</evidence>
<evidence type="ECO:0000256" key="14">
    <source>
        <dbReference type="SAM" id="MobiDB-lite"/>
    </source>
</evidence>
<feature type="transmembrane region" description="Helical" evidence="15">
    <location>
        <begin position="143"/>
        <end position="161"/>
    </location>
</feature>
<proteinExistence type="inferred from homology"/>
<dbReference type="GO" id="GO:0005886">
    <property type="term" value="C:plasma membrane"/>
    <property type="evidence" value="ECO:0007669"/>
    <property type="project" value="UniProtKB-SubCell"/>
</dbReference>
<evidence type="ECO:0000256" key="3">
    <source>
        <dbReference type="ARBA" id="ARBA00004651"/>
    </source>
</evidence>
<evidence type="ECO:0000256" key="1">
    <source>
        <dbReference type="ARBA" id="ARBA00004123"/>
    </source>
</evidence>
<gene>
    <name evidence="17" type="ORF">Z519_05742</name>
</gene>
<accession>A0A0D2G377</accession>
<dbReference type="HOGENOM" id="CLU_005766_2_0_1"/>
<dbReference type="PANTHER" id="PTHR15989">
    <property type="entry name" value="VEZATIN"/>
    <property type="match status" value="1"/>
</dbReference>
<evidence type="ECO:0000256" key="6">
    <source>
        <dbReference type="ARBA" id="ARBA00022475"/>
    </source>
</evidence>
<evidence type="ECO:0000256" key="4">
    <source>
        <dbReference type="ARBA" id="ARBA00007245"/>
    </source>
</evidence>
<dbReference type="AlphaFoldDB" id="A0A0D2G377"/>
<dbReference type="OrthoDB" id="21151at2759"/>
<comment type="subcellular location">
    <subcellularLocation>
        <location evidence="2">Cell junction</location>
        <location evidence="2">Adherens junction</location>
    </subcellularLocation>
    <subcellularLocation>
        <location evidence="3">Cell membrane</location>
        <topology evidence="3">Multi-pass membrane protein</topology>
    </subcellularLocation>
    <subcellularLocation>
        <location evidence="1">Nucleus</location>
    </subcellularLocation>
</comment>
<reference evidence="17" key="1">
    <citation type="submission" date="2015-01" db="EMBL/GenBank/DDBJ databases">
        <title>The Genome Sequence of Cladophialophora bantiana CBS 173.52.</title>
        <authorList>
            <consortium name="The Broad Institute Genomics Platform"/>
            <person name="Cuomo C."/>
            <person name="de Hoog S."/>
            <person name="Gorbushina A."/>
            <person name="Stielow B."/>
            <person name="Teixiera M."/>
            <person name="Abouelleil A."/>
            <person name="Chapman S.B."/>
            <person name="Priest M."/>
            <person name="Young S.K."/>
            <person name="Wortman J."/>
            <person name="Nusbaum C."/>
            <person name="Birren B."/>
        </authorList>
    </citation>
    <scope>NUCLEOTIDE SEQUENCE [LARGE SCALE GENOMIC DNA]</scope>
    <source>
        <strain evidence="17">CBS 173.52</strain>
    </source>
</reference>
<keyword evidence="10 13" id="KW-0175">Coiled coil</keyword>
<keyword evidence="12" id="KW-0539">Nucleus</keyword>
<keyword evidence="8" id="KW-0965">Cell junction</keyword>
<keyword evidence="9 15" id="KW-1133">Transmembrane helix</keyword>
<comment type="similarity">
    <text evidence="4">Belongs to the vezatin family.</text>
</comment>
<sequence length="591" mass="66526">MEALIYNESPIAEYLEGDAIPFEAAEPSSPPPCARQTYAPRGLPRLRERLRTFRQTAASVTDVANEQFLERFRYVIVASQLLADEPKPRRQLLQHDQPFAPHTLSLKGACITAGISFSVAWSLHLLQRGYRTSRSHCSTWSEICIYSLLFIGGCLVLLYFVRRQYLEFVRQSAGSTLGKVVSNSHNYDSIAAEALRFIQEVEVVSRGYEISHPLPPVSRLEDKNSPSRCRDLRTTLGVTLTASIVRCVEAHNAVQPFVRDLDLQRYHDIYEVSMQDYTDAVAFANDSPLDSRDSLKELRFLFRLQLIARKVFLCDLLALHSGSTWYNVRQWRLICHVLEGLDGALSQASQELHSAVVREEYGEDCQDAVSEEAEPAAERSIDATTPQKRHTKAQLRRFEAVANTIRSLNAKIHLLREEINSLKSKDDSTLSTTITGHYEQLGAEIRNALVEWEKGRNTMFLNVGTESDNRFSRASSGLRSPASPSPSSLGGLTVVDGGPAEALRLLSGGERSPSDGAGLDEEVFEAVALPRKRMSWAPMSREEKLNRLQEDRRKRATFQEHAENTTNMLRELQMVIKHRPLARSDTRITSI</sequence>
<feature type="domain" description="Myosin-binding" evidence="16">
    <location>
        <begin position="117"/>
        <end position="411"/>
    </location>
</feature>
<dbReference type="InterPro" id="IPR026858">
    <property type="entry name" value="Vezatin"/>
</dbReference>
<feature type="region of interest" description="Disordered" evidence="14">
    <location>
        <begin position="470"/>
        <end position="494"/>
    </location>
</feature>
<dbReference type="GO" id="GO:0098609">
    <property type="term" value="P:cell-cell adhesion"/>
    <property type="evidence" value="ECO:0007669"/>
    <property type="project" value="InterPro"/>
</dbReference>
<keyword evidence="11 15" id="KW-0472">Membrane</keyword>
<dbReference type="PANTHER" id="PTHR15989:SF5">
    <property type="entry name" value="VEZATIN"/>
    <property type="match status" value="1"/>
</dbReference>
<protein>
    <recommendedName>
        <fullName evidence="5">Vezatin</fullName>
    </recommendedName>
</protein>